<keyword evidence="3" id="KW-0547">Nucleotide-binding</keyword>
<name>A0A0L0FZL3_9EUKA</name>
<dbReference type="GO" id="GO:0005525">
    <property type="term" value="F:GTP binding"/>
    <property type="evidence" value="ECO:0007669"/>
    <property type="project" value="UniProtKB-KW"/>
</dbReference>
<gene>
    <name evidence="8" type="ORF">SARC_05427</name>
</gene>
<dbReference type="OrthoDB" id="10250831at2759"/>
<sequence length="489" mass="54850">MAGLININSNTDDAFYRYKMPKLIAKVEGKGNGIKTVIANMSDIGKALGRPPSYPTKWFGCELGSQTHMDAKHEKYIVNGKYDAKELQDLLDKFIKKYVLCPSCDNPETDVRVSKKGDLKAKCVACGWSGEFDGNHNLANYIRKNPPGAEYAHSLRHGDKDGEKKKLRKDETDAEKADRRAAKKAAKQLAAQNGVSPRPDRKDKESKSDKKEKKSKRKKKEKDSGDEPEEVHASEDDDEDWTVDTSAEAVRQRLEDLRVDMGEGAKNLTYTEADFFDMGEKERLELFNTFMKNGAHTDKELLEEAERLDVKVKSLAVIVEAKFSDVNILAQIKKQKTMLQRFCYEDPKAQMCLLGSTERLVGVTYPSLMSKVPHIIKTYYDEDIVDEEVLIAWGKQNSSKYVSSQDTFKQIIKLAQPVLDWLATAESDSDDDGSGDDDEDDDSVTIEQSKSPAPTPKVAYGMQRGMPGNTAQATKDDDEDDDDLDIDDI</sequence>
<dbReference type="GeneID" id="25905931"/>
<dbReference type="SUPFAM" id="SSF100966">
    <property type="entry name" value="Translation initiation factor 2 beta, aIF2beta, N-terminal domain"/>
    <property type="match status" value="1"/>
</dbReference>
<dbReference type="InterPro" id="IPR016189">
    <property type="entry name" value="Transl_init_fac_IF2/IF5_N"/>
</dbReference>
<dbReference type="STRING" id="667725.A0A0L0FZL3"/>
<keyword evidence="5" id="KW-0342">GTP-binding</keyword>
<dbReference type="FunFam" id="3.30.30.170:FF:000002">
    <property type="entry name" value="Eukaryotic translation initiation factor 5"/>
    <property type="match status" value="1"/>
</dbReference>
<keyword evidence="9" id="KW-1185">Reference proteome</keyword>
<dbReference type="eggNOG" id="KOG2767">
    <property type="taxonomic scope" value="Eukaryota"/>
</dbReference>
<dbReference type="SMART" id="SM00653">
    <property type="entry name" value="eIF2B_5"/>
    <property type="match status" value="1"/>
</dbReference>
<keyword evidence="4" id="KW-0648">Protein biosynthesis</keyword>
<dbReference type="InterPro" id="IPR002735">
    <property type="entry name" value="Transl_init_fac_IF2/IF5_dom"/>
</dbReference>
<reference evidence="8 9" key="1">
    <citation type="submission" date="2011-02" db="EMBL/GenBank/DDBJ databases">
        <title>The Genome Sequence of Sphaeroforma arctica JP610.</title>
        <authorList>
            <consortium name="The Broad Institute Genome Sequencing Platform"/>
            <person name="Russ C."/>
            <person name="Cuomo C."/>
            <person name="Young S.K."/>
            <person name="Zeng Q."/>
            <person name="Gargeya S."/>
            <person name="Alvarado L."/>
            <person name="Berlin A."/>
            <person name="Chapman S.B."/>
            <person name="Chen Z."/>
            <person name="Freedman E."/>
            <person name="Gellesch M."/>
            <person name="Goldberg J."/>
            <person name="Griggs A."/>
            <person name="Gujja S."/>
            <person name="Heilman E."/>
            <person name="Heiman D."/>
            <person name="Howarth C."/>
            <person name="Mehta T."/>
            <person name="Neiman D."/>
            <person name="Pearson M."/>
            <person name="Roberts A."/>
            <person name="Saif S."/>
            <person name="Shea T."/>
            <person name="Shenoy N."/>
            <person name="Sisk P."/>
            <person name="Stolte C."/>
            <person name="Sykes S."/>
            <person name="White J."/>
            <person name="Yandava C."/>
            <person name="Burger G."/>
            <person name="Gray M.W."/>
            <person name="Holland P.W.H."/>
            <person name="King N."/>
            <person name="Lang F.B.F."/>
            <person name="Roger A.J."/>
            <person name="Ruiz-Trillo I."/>
            <person name="Haas B."/>
            <person name="Nusbaum C."/>
            <person name="Birren B."/>
        </authorList>
    </citation>
    <scope>NUCLEOTIDE SEQUENCE [LARGE SCALE GENOMIC DNA]</scope>
    <source>
        <strain evidence="8 9">JP610</strain>
    </source>
</reference>
<dbReference type="SMART" id="SM00515">
    <property type="entry name" value="eIF5C"/>
    <property type="match status" value="1"/>
</dbReference>
<dbReference type="SUPFAM" id="SSF48371">
    <property type="entry name" value="ARM repeat"/>
    <property type="match status" value="1"/>
</dbReference>
<dbReference type="Gene3D" id="1.25.40.180">
    <property type="match status" value="1"/>
</dbReference>
<dbReference type="SUPFAM" id="SSF75689">
    <property type="entry name" value="Zinc-binding domain of translation initiation factor 2 beta"/>
    <property type="match status" value="1"/>
</dbReference>
<dbReference type="CDD" id="cd11561">
    <property type="entry name" value="W2_eIF5"/>
    <property type="match status" value="1"/>
</dbReference>
<dbReference type="Pfam" id="PF01873">
    <property type="entry name" value="eIF-5_eIF-2B"/>
    <property type="match status" value="1"/>
</dbReference>
<evidence type="ECO:0000256" key="3">
    <source>
        <dbReference type="ARBA" id="ARBA00022741"/>
    </source>
</evidence>
<keyword evidence="2" id="KW-0396">Initiation factor</keyword>
<dbReference type="Gene3D" id="3.30.30.170">
    <property type="match status" value="1"/>
</dbReference>
<dbReference type="GO" id="GO:0003743">
    <property type="term" value="F:translation initiation factor activity"/>
    <property type="evidence" value="ECO:0007669"/>
    <property type="project" value="UniProtKB-KW"/>
</dbReference>
<evidence type="ECO:0000256" key="6">
    <source>
        <dbReference type="SAM" id="MobiDB-lite"/>
    </source>
</evidence>
<dbReference type="Proteomes" id="UP000054560">
    <property type="component" value="Unassembled WGS sequence"/>
</dbReference>
<evidence type="ECO:0000313" key="9">
    <source>
        <dbReference type="Proteomes" id="UP000054560"/>
    </source>
</evidence>
<feature type="compositionally biased region" description="Basic and acidic residues" evidence="6">
    <location>
        <begin position="221"/>
        <end position="234"/>
    </location>
</feature>
<feature type="compositionally biased region" description="Acidic residues" evidence="6">
    <location>
        <begin position="427"/>
        <end position="444"/>
    </location>
</feature>
<dbReference type="Pfam" id="PF02020">
    <property type="entry name" value="W2"/>
    <property type="match status" value="1"/>
</dbReference>
<feature type="region of interest" description="Disordered" evidence="6">
    <location>
        <begin position="149"/>
        <end position="244"/>
    </location>
</feature>
<dbReference type="RefSeq" id="XP_014156184.1">
    <property type="nucleotide sequence ID" value="XM_014300709.1"/>
</dbReference>
<evidence type="ECO:0000256" key="4">
    <source>
        <dbReference type="ARBA" id="ARBA00022917"/>
    </source>
</evidence>
<dbReference type="GO" id="GO:0001732">
    <property type="term" value="P:formation of cytoplasmic translation initiation complex"/>
    <property type="evidence" value="ECO:0007669"/>
    <property type="project" value="TreeGrafter"/>
</dbReference>
<accession>A0A0L0FZL3</accession>
<dbReference type="Gene3D" id="2.20.25.350">
    <property type="match status" value="1"/>
</dbReference>
<dbReference type="InterPro" id="IPR003307">
    <property type="entry name" value="W2_domain"/>
</dbReference>
<evidence type="ECO:0000259" key="7">
    <source>
        <dbReference type="PROSITE" id="PS51363"/>
    </source>
</evidence>
<feature type="compositionally biased region" description="Acidic residues" evidence="6">
    <location>
        <begin position="476"/>
        <end position="489"/>
    </location>
</feature>
<dbReference type="AlphaFoldDB" id="A0A0L0FZL3"/>
<evidence type="ECO:0000256" key="5">
    <source>
        <dbReference type="ARBA" id="ARBA00023134"/>
    </source>
</evidence>
<dbReference type="InterPro" id="IPR016190">
    <property type="entry name" value="Transl_init_fac_IF2/IF5_Zn-bd"/>
</dbReference>
<evidence type="ECO:0000313" key="8">
    <source>
        <dbReference type="EMBL" id="KNC82282.1"/>
    </source>
</evidence>
<comment type="similarity">
    <text evidence="1">Belongs to the eIF-2-beta/eIF-5 family.</text>
</comment>
<dbReference type="GO" id="GO:0071074">
    <property type="term" value="F:eukaryotic initiation factor eIF2 binding"/>
    <property type="evidence" value="ECO:0007669"/>
    <property type="project" value="TreeGrafter"/>
</dbReference>
<evidence type="ECO:0000256" key="2">
    <source>
        <dbReference type="ARBA" id="ARBA00022540"/>
    </source>
</evidence>
<feature type="compositionally biased region" description="Basic and acidic residues" evidence="6">
    <location>
        <begin position="156"/>
        <end position="180"/>
    </location>
</feature>
<proteinExistence type="inferred from homology"/>
<feature type="domain" description="W2" evidence="7">
    <location>
        <begin position="277"/>
        <end position="432"/>
    </location>
</feature>
<dbReference type="PANTHER" id="PTHR23001:SF7">
    <property type="entry name" value="EUKARYOTIC TRANSLATION INITIATION FACTOR 5"/>
    <property type="match status" value="1"/>
</dbReference>
<feature type="compositionally biased region" description="Basic and acidic residues" evidence="6">
    <location>
        <begin position="198"/>
        <end position="212"/>
    </location>
</feature>
<dbReference type="GO" id="GO:0005092">
    <property type="term" value="F:GDP-dissociation inhibitor activity"/>
    <property type="evidence" value="ECO:0007669"/>
    <property type="project" value="TreeGrafter"/>
</dbReference>
<dbReference type="InterPro" id="IPR016024">
    <property type="entry name" value="ARM-type_fold"/>
</dbReference>
<evidence type="ECO:0000256" key="1">
    <source>
        <dbReference type="ARBA" id="ARBA00010397"/>
    </source>
</evidence>
<protein>
    <recommendedName>
        <fullName evidence="7">W2 domain-containing protein</fullName>
    </recommendedName>
</protein>
<dbReference type="EMBL" id="KQ241941">
    <property type="protein sequence ID" value="KNC82282.1"/>
    <property type="molecule type" value="Genomic_DNA"/>
</dbReference>
<dbReference type="GO" id="GO:0005829">
    <property type="term" value="C:cytosol"/>
    <property type="evidence" value="ECO:0007669"/>
    <property type="project" value="TreeGrafter"/>
</dbReference>
<feature type="region of interest" description="Disordered" evidence="6">
    <location>
        <begin position="425"/>
        <end position="489"/>
    </location>
</feature>
<dbReference type="PROSITE" id="PS51363">
    <property type="entry name" value="W2"/>
    <property type="match status" value="1"/>
</dbReference>
<dbReference type="PANTHER" id="PTHR23001">
    <property type="entry name" value="EUKARYOTIC TRANSLATION INITIATION FACTOR"/>
    <property type="match status" value="1"/>
</dbReference>
<organism evidence="8 9">
    <name type="scientific">Sphaeroforma arctica JP610</name>
    <dbReference type="NCBI Taxonomy" id="667725"/>
    <lineage>
        <taxon>Eukaryota</taxon>
        <taxon>Ichthyosporea</taxon>
        <taxon>Ichthyophonida</taxon>
        <taxon>Sphaeroforma</taxon>
    </lineage>
</organism>
<dbReference type="InterPro" id="IPR045196">
    <property type="entry name" value="IF2/IF5"/>
</dbReference>